<reference evidence="1 2" key="1">
    <citation type="journal article" date="2019" name="Environ. Microbiol.">
        <title>An active ?-lactamase is a part of an orchestrated cell wall stress resistance network of Bacillus subtilis and related rhizosphere species.</title>
        <authorList>
            <person name="Bucher T."/>
            <person name="Keren-Paz A."/>
            <person name="Hausser J."/>
            <person name="Olender T."/>
            <person name="Cytryn E."/>
            <person name="Kolodkin-Gal I."/>
        </authorList>
    </citation>
    <scope>NUCLEOTIDE SEQUENCE [LARGE SCALE GENOMIC DNA]</scope>
    <source>
        <strain evidence="1 2">I71</strain>
    </source>
</reference>
<proteinExistence type="predicted"/>
<accession>A0A4U2MD92</accession>
<comment type="caution">
    <text evidence="1">The sequence shown here is derived from an EMBL/GenBank/DDBJ whole genome shotgun (WGS) entry which is preliminary data.</text>
</comment>
<evidence type="ECO:0000313" key="2">
    <source>
        <dbReference type="Proteomes" id="UP000306037"/>
    </source>
</evidence>
<dbReference type="EMBL" id="SZOM01000412">
    <property type="protein sequence ID" value="TKH08877.1"/>
    <property type="molecule type" value="Genomic_DNA"/>
</dbReference>
<sequence length="135" mass="14043">MSFAEFTQITNQNAVPANTVINMTPVAPFPVGPSITFVGGNIILAPGFYDAGFHNTSDPQTDTQDSGMKLRLNGVDIEGSVITFQDSGDLPGTVAFPVAGRVVFQVTLPDSTLTLTSLGASQNVVNASLTVIQIG</sequence>
<organism evidence="1 2">
    <name type="scientific">Bacillus wiedmannii</name>
    <dbReference type="NCBI Taxonomy" id="1890302"/>
    <lineage>
        <taxon>Bacteria</taxon>
        <taxon>Bacillati</taxon>
        <taxon>Bacillota</taxon>
        <taxon>Bacilli</taxon>
        <taxon>Bacillales</taxon>
        <taxon>Bacillaceae</taxon>
        <taxon>Bacillus</taxon>
        <taxon>Bacillus cereus group</taxon>
    </lineage>
</organism>
<evidence type="ECO:0000313" key="1">
    <source>
        <dbReference type="EMBL" id="TKH08877.1"/>
    </source>
</evidence>
<dbReference type="AlphaFoldDB" id="A0A4U2MD92"/>
<dbReference type="Gene3D" id="2.60.120.40">
    <property type="match status" value="1"/>
</dbReference>
<protein>
    <recommendedName>
        <fullName evidence="3">Exosporium leader peptide</fullName>
    </recommendedName>
</protein>
<gene>
    <name evidence="1" type="ORF">FC694_28835</name>
</gene>
<evidence type="ECO:0008006" key="3">
    <source>
        <dbReference type="Google" id="ProtNLM"/>
    </source>
</evidence>
<dbReference type="InterPro" id="IPR008983">
    <property type="entry name" value="Tumour_necrosis_fac-like_dom"/>
</dbReference>
<dbReference type="Proteomes" id="UP000306037">
    <property type="component" value="Unassembled WGS sequence"/>
</dbReference>
<name>A0A4U2MD92_9BACI</name>